<keyword evidence="4" id="KW-1003">Cell membrane</keyword>
<dbReference type="SMART" id="SM00448">
    <property type="entry name" value="REC"/>
    <property type="match status" value="1"/>
</dbReference>
<dbReference type="InterPro" id="IPR036890">
    <property type="entry name" value="HATPase_C_sf"/>
</dbReference>
<dbReference type="PROSITE" id="PS50110">
    <property type="entry name" value="RESPONSE_REGULATORY"/>
    <property type="match status" value="1"/>
</dbReference>
<dbReference type="PANTHER" id="PTHR43304">
    <property type="entry name" value="PHYTOCHROME-LIKE PROTEIN CPH1"/>
    <property type="match status" value="1"/>
</dbReference>
<comment type="catalytic activity">
    <reaction evidence="1">
        <text>ATP + protein L-histidine = ADP + protein N-phospho-L-histidine.</text>
        <dbReference type="EC" id="2.7.13.3"/>
    </reaction>
</comment>
<dbReference type="Pfam" id="PF00072">
    <property type="entry name" value="Response_reg"/>
    <property type="match status" value="1"/>
</dbReference>
<sequence>MPSIQARLLLVALAALIPAIAFQAWTESEARAVRQRLIEDEALRLVRLVGAEQQRIVEGASQMLGAIGSMPDIQDRHPEACRRFLTTLLRQQQRYGDVAMLDRHGGVLCAAGPPPGPASQDHIRRALDGDGLAIGEYAATGSAGPPGLHLARAFRDQDGAVAGVAVVGLNLDWLGQQLSRLALPPGAGVVVADRTGTVLARGGVAPYAVGAPIPAGIRFMLQGDAERVVSWQEGAGSPRMIGYSPLGTAPRDLLVMVGLDQEASFATLRQADRFGLLLIVASSALAVGILALLGTVLLRRPVNQLLQVADAWRGGNFAVRTGLPHHRSGFGQLARAFDAMAEATQARERAVRESEARFRALAEAVPSMLFETDAAGTSTWKSRAWLDYVGMTATEAAGSGWTACIHPDDLPGLVPTWQAAVRTGRGYVHRHRIRRASDGAWRWHLARAVPARDADGTVLRWLGAVTDVHDLVEAQAALHERNEILQLFAERAPAGIAMFDTAMRHLAVSRRFLHNHWPDADIPPPQTVIGRSHYEVFPWIPEHWREAHRRVLAGETLSAEEQCFTGADGRTEWGRWEMTPWYRADGGIGGAVLFTEVVTQRRQAEAALRESEQRFRQIADAAPVMIWISDTTGDCTWFNRPWLAFTGRTMEQELGDGWADGVHPEDRDVCLAVYRDAVARRTSFRMEYRLRRADGKWRIVDDTGVTRLGEDGAFLGHIGSLVDVTEARRAEAALRQTNESLEARIAARTLELQAANHQLAARIAEREQVAAELRRTSALLRAIGTCAPDLMYAKDLDGCYLFANPAALDVYGRPAGAVLGHTDLQWHHDPLEATALMRNDRWVLRSGRTQIIEESFASPGRATRLYRSAKAPLRLDDGTVIGIVGVSGDITQIKATEAALRRSEERFRAIFEQAAVGMAVIGLDGRWLQVNDKLCAITGYSREEFATLTVRAITHPDDIPQTVALKEQLVAGTIALHQLEKRYRRKDGSHVWINGSAALLRDAEGRPEALVAVIEDITERRRAEAALRQAQKMEALGNIAGGIAHDFNNLLAVIISHIELLEIEDSPASRHDLAAEMLRAAMTGAELTHRLLAFARVQPLRTECIATAEAIGSIARLLRRVLGDHISLSLDLAPGLWPILADRAELETCLLNLATNARDAMPEGGRLRLAAANARLGAEDPAREAALPPGDYVRLAVADSGQGMDAALLGRIFDPFFTTKGLAQGTGLGLSTVFGFIRQLGGHIAVASAPGEGTTFTLFIPRADEPAPPRAGHAAQAGLPAGRGETILVVEDNAALRRIAVRHLEALNYAVLEAADGPSALALLRRRDVALLFSDVALPNGMTGIALARQAQAAVPSLRVLLTSGFPGTAGPGMAGTASTGFPLLAKPYRLAALAEAVDAALQGSSATKLRMGT</sequence>
<evidence type="ECO:0000259" key="18">
    <source>
        <dbReference type="PROSITE" id="PS50885"/>
    </source>
</evidence>
<dbReference type="PROSITE" id="PS50113">
    <property type="entry name" value="PAC"/>
    <property type="match status" value="5"/>
</dbReference>
<dbReference type="InterPro" id="IPR036097">
    <property type="entry name" value="HisK_dim/P_sf"/>
</dbReference>
<name>A0A5M6ITI1_9PROT</name>
<evidence type="ECO:0000313" key="20">
    <source>
        <dbReference type="Proteomes" id="UP000325255"/>
    </source>
</evidence>
<dbReference type="Gene3D" id="3.40.50.2300">
    <property type="match status" value="1"/>
</dbReference>
<evidence type="ECO:0000256" key="7">
    <source>
        <dbReference type="ARBA" id="ARBA00022692"/>
    </source>
</evidence>
<feature type="domain" description="PAS" evidence="16">
    <location>
        <begin position="354"/>
        <end position="424"/>
    </location>
</feature>
<dbReference type="PANTHER" id="PTHR43304:SF1">
    <property type="entry name" value="PAC DOMAIN-CONTAINING PROTEIN"/>
    <property type="match status" value="1"/>
</dbReference>
<feature type="domain" description="HAMP" evidence="18">
    <location>
        <begin position="296"/>
        <end position="349"/>
    </location>
</feature>
<dbReference type="SUPFAM" id="SSF55874">
    <property type="entry name" value="ATPase domain of HSP90 chaperone/DNA topoisomerase II/histidine kinase"/>
    <property type="match status" value="1"/>
</dbReference>
<proteinExistence type="predicted"/>
<dbReference type="EMBL" id="VWPK01000023">
    <property type="protein sequence ID" value="KAA5611229.1"/>
    <property type="molecule type" value="Genomic_DNA"/>
</dbReference>
<gene>
    <name evidence="19" type="ORF">F1189_15790</name>
</gene>
<dbReference type="InterPro" id="IPR003594">
    <property type="entry name" value="HATPase_dom"/>
</dbReference>
<evidence type="ECO:0000256" key="3">
    <source>
        <dbReference type="ARBA" id="ARBA00012438"/>
    </source>
</evidence>
<dbReference type="Proteomes" id="UP000325255">
    <property type="component" value="Unassembled WGS sequence"/>
</dbReference>
<dbReference type="InterPro" id="IPR033479">
    <property type="entry name" value="dCache_1"/>
</dbReference>
<feature type="transmembrane region" description="Helical" evidence="13">
    <location>
        <begin position="274"/>
        <end position="298"/>
    </location>
</feature>
<dbReference type="InterPro" id="IPR000700">
    <property type="entry name" value="PAS-assoc_C"/>
</dbReference>
<feature type="domain" description="PAC" evidence="17">
    <location>
        <begin position="684"/>
        <end position="736"/>
    </location>
</feature>
<feature type="domain" description="PAC" evidence="17">
    <location>
        <begin position="977"/>
        <end position="1029"/>
    </location>
</feature>
<evidence type="ECO:0000259" key="15">
    <source>
        <dbReference type="PROSITE" id="PS50110"/>
    </source>
</evidence>
<dbReference type="InterPro" id="IPR003661">
    <property type="entry name" value="HisK_dim/P_dom"/>
</dbReference>
<evidence type="ECO:0000256" key="8">
    <source>
        <dbReference type="ARBA" id="ARBA00022777"/>
    </source>
</evidence>
<dbReference type="InterPro" id="IPR001610">
    <property type="entry name" value="PAC"/>
</dbReference>
<dbReference type="CDD" id="cd06225">
    <property type="entry name" value="HAMP"/>
    <property type="match status" value="1"/>
</dbReference>
<organism evidence="19 20">
    <name type="scientific">Rhodovastum atsumiense</name>
    <dbReference type="NCBI Taxonomy" id="504468"/>
    <lineage>
        <taxon>Bacteria</taxon>
        <taxon>Pseudomonadati</taxon>
        <taxon>Pseudomonadota</taxon>
        <taxon>Alphaproteobacteria</taxon>
        <taxon>Acetobacterales</taxon>
        <taxon>Acetobacteraceae</taxon>
        <taxon>Rhodovastum</taxon>
    </lineage>
</organism>
<dbReference type="OrthoDB" id="9796100at2"/>
<dbReference type="EC" id="2.7.13.3" evidence="3"/>
<dbReference type="GO" id="GO:0000155">
    <property type="term" value="F:phosphorelay sensor kinase activity"/>
    <property type="evidence" value="ECO:0007669"/>
    <property type="project" value="InterPro"/>
</dbReference>
<evidence type="ECO:0000259" key="17">
    <source>
        <dbReference type="PROSITE" id="PS50113"/>
    </source>
</evidence>
<keyword evidence="10 13" id="KW-0472">Membrane</keyword>
<feature type="domain" description="PAC" evidence="17">
    <location>
        <begin position="427"/>
        <end position="480"/>
    </location>
</feature>
<dbReference type="InterPro" id="IPR005467">
    <property type="entry name" value="His_kinase_dom"/>
</dbReference>
<keyword evidence="20" id="KW-1185">Reference proteome</keyword>
<evidence type="ECO:0000256" key="1">
    <source>
        <dbReference type="ARBA" id="ARBA00000085"/>
    </source>
</evidence>
<dbReference type="SMART" id="SM00387">
    <property type="entry name" value="HATPase_c"/>
    <property type="match status" value="1"/>
</dbReference>
<evidence type="ECO:0000256" key="13">
    <source>
        <dbReference type="SAM" id="Phobius"/>
    </source>
</evidence>
<dbReference type="Gene3D" id="3.30.565.10">
    <property type="entry name" value="Histidine kinase-like ATPase, C-terminal domain"/>
    <property type="match status" value="1"/>
</dbReference>
<dbReference type="Gene3D" id="1.10.287.130">
    <property type="match status" value="1"/>
</dbReference>
<keyword evidence="5 11" id="KW-0597">Phosphoprotein</keyword>
<evidence type="ECO:0000259" key="14">
    <source>
        <dbReference type="PROSITE" id="PS50109"/>
    </source>
</evidence>
<dbReference type="Gene3D" id="3.30.450.20">
    <property type="entry name" value="PAS domain"/>
    <property type="match status" value="6"/>
</dbReference>
<evidence type="ECO:0000256" key="9">
    <source>
        <dbReference type="ARBA" id="ARBA00022989"/>
    </source>
</evidence>
<evidence type="ECO:0000256" key="11">
    <source>
        <dbReference type="PROSITE-ProRule" id="PRU00169"/>
    </source>
</evidence>
<keyword evidence="6" id="KW-0808">Transferase</keyword>
<dbReference type="CDD" id="cd12915">
    <property type="entry name" value="PDC2_DGC_like"/>
    <property type="match status" value="1"/>
</dbReference>
<dbReference type="PRINTS" id="PR00344">
    <property type="entry name" value="BCTRLSENSOR"/>
</dbReference>
<dbReference type="SMART" id="SM00304">
    <property type="entry name" value="HAMP"/>
    <property type="match status" value="1"/>
</dbReference>
<dbReference type="InterPro" id="IPR013655">
    <property type="entry name" value="PAS_fold_3"/>
</dbReference>
<evidence type="ECO:0000313" key="19">
    <source>
        <dbReference type="EMBL" id="KAA5611229.1"/>
    </source>
</evidence>
<dbReference type="SMART" id="SM00388">
    <property type="entry name" value="HisKA"/>
    <property type="match status" value="1"/>
</dbReference>
<dbReference type="SUPFAM" id="SSF47384">
    <property type="entry name" value="Homodimeric domain of signal transducing histidine kinase"/>
    <property type="match status" value="1"/>
</dbReference>
<dbReference type="NCBIfam" id="TIGR00229">
    <property type="entry name" value="sensory_box"/>
    <property type="match status" value="4"/>
</dbReference>
<dbReference type="GO" id="GO:0005886">
    <property type="term" value="C:plasma membrane"/>
    <property type="evidence" value="ECO:0007669"/>
    <property type="project" value="UniProtKB-SubCell"/>
</dbReference>
<dbReference type="Pfam" id="PF08447">
    <property type="entry name" value="PAS_3"/>
    <property type="match status" value="3"/>
</dbReference>
<dbReference type="PROSITE" id="PS50112">
    <property type="entry name" value="PAS"/>
    <property type="match status" value="3"/>
</dbReference>
<dbReference type="PROSITE" id="PS50885">
    <property type="entry name" value="HAMP"/>
    <property type="match status" value="1"/>
</dbReference>
<dbReference type="InterPro" id="IPR052162">
    <property type="entry name" value="Sensor_kinase/Photoreceptor"/>
</dbReference>
<dbReference type="InterPro" id="IPR001789">
    <property type="entry name" value="Sig_transdc_resp-reg_receiver"/>
</dbReference>
<keyword evidence="7 13" id="KW-0812">Transmembrane</keyword>
<dbReference type="SMART" id="SM00091">
    <property type="entry name" value="PAS"/>
    <property type="match status" value="4"/>
</dbReference>
<protein>
    <recommendedName>
        <fullName evidence="3">histidine kinase</fullName>
        <ecNumber evidence="3">2.7.13.3</ecNumber>
    </recommendedName>
</protein>
<dbReference type="InterPro" id="IPR000014">
    <property type="entry name" value="PAS"/>
</dbReference>
<dbReference type="CDD" id="cd00082">
    <property type="entry name" value="HisKA"/>
    <property type="match status" value="1"/>
</dbReference>
<dbReference type="InterPro" id="IPR004358">
    <property type="entry name" value="Sig_transdc_His_kin-like_C"/>
</dbReference>
<keyword evidence="9 13" id="KW-1133">Transmembrane helix</keyword>
<feature type="domain" description="Histidine kinase" evidence="14">
    <location>
        <begin position="1042"/>
        <end position="1264"/>
    </location>
</feature>
<evidence type="ECO:0000259" key="16">
    <source>
        <dbReference type="PROSITE" id="PS50112"/>
    </source>
</evidence>
<dbReference type="SUPFAM" id="SSF52172">
    <property type="entry name" value="CheY-like"/>
    <property type="match status" value="1"/>
</dbReference>
<dbReference type="RefSeq" id="WP_150041792.1">
    <property type="nucleotide sequence ID" value="NZ_OW485601.1"/>
</dbReference>
<reference evidence="19 20" key="1">
    <citation type="submission" date="2019-09" db="EMBL/GenBank/DDBJ databases">
        <title>Genome sequence of Rhodovastum atsumiense, a diverse member of the Acetobacteraceae family of non-sulfur purple photosynthetic bacteria.</title>
        <authorList>
            <person name="Meyer T."/>
            <person name="Kyndt J."/>
        </authorList>
    </citation>
    <scope>NUCLEOTIDE SEQUENCE [LARGE SCALE GENOMIC DNA]</scope>
    <source>
        <strain evidence="19 20">DSM 21279</strain>
    </source>
</reference>
<dbReference type="InterPro" id="IPR013656">
    <property type="entry name" value="PAS_4"/>
</dbReference>
<feature type="domain" description="PAS" evidence="16">
    <location>
        <begin position="611"/>
        <end position="681"/>
    </location>
</feature>
<evidence type="ECO:0000256" key="5">
    <source>
        <dbReference type="ARBA" id="ARBA00022553"/>
    </source>
</evidence>
<evidence type="ECO:0000256" key="2">
    <source>
        <dbReference type="ARBA" id="ARBA00004651"/>
    </source>
</evidence>
<dbReference type="Pfam" id="PF02743">
    <property type="entry name" value="dCache_1"/>
    <property type="match status" value="1"/>
</dbReference>
<dbReference type="InterPro" id="IPR035965">
    <property type="entry name" value="PAS-like_dom_sf"/>
</dbReference>
<feature type="modified residue" description="4-aspartylphosphate" evidence="11">
    <location>
        <position position="1335"/>
    </location>
</feature>
<evidence type="ECO:0000256" key="4">
    <source>
        <dbReference type="ARBA" id="ARBA00022475"/>
    </source>
</evidence>
<comment type="subcellular location">
    <subcellularLocation>
        <location evidence="2">Cell membrane</location>
        <topology evidence="2">Multi-pass membrane protein</topology>
    </subcellularLocation>
</comment>
<dbReference type="SMART" id="SM00086">
    <property type="entry name" value="PAC"/>
    <property type="match status" value="4"/>
</dbReference>
<dbReference type="Pfam" id="PF08448">
    <property type="entry name" value="PAS_4"/>
    <property type="match status" value="2"/>
</dbReference>
<dbReference type="FunFam" id="3.30.450.20:FF:000099">
    <property type="entry name" value="Sensory box sensor histidine kinase"/>
    <property type="match status" value="2"/>
</dbReference>
<keyword evidence="12" id="KW-0175">Coiled coil</keyword>
<evidence type="ECO:0000256" key="6">
    <source>
        <dbReference type="ARBA" id="ARBA00022679"/>
    </source>
</evidence>
<dbReference type="Gene3D" id="6.10.340.10">
    <property type="match status" value="1"/>
</dbReference>
<dbReference type="Pfam" id="PF02518">
    <property type="entry name" value="HATPase_c"/>
    <property type="match status" value="1"/>
</dbReference>
<feature type="domain" description="PAS" evidence="16">
    <location>
        <begin position="903"/>
        <end position="973"/>
    </location>
</feature>
<evidence type="ECO:0000256" key="12">
    <source>
        <dbReference type="SAM" id="Coils"/>
    </source>
</evidence>
<evidence type="ECO:0000256" key="10">
    <source>
        <dbReference type="ARBA" id="ARBA00023136"/>
    </source>
</evidence>
<comment type="caution">
    <text evidence="19">The sequence shown here is derived from an EMBL/GenBank/DDBJ whole genome shotgun (WGS) entry which is preliminary data.</text>
</comment>
<feature type="domain" description="PAC" evidence="17">
    <location>
        <begin position="845"/>
        <end position="902"/>
    </location>
</feature>
<dbReference type="SUPFAM" id="SSF55785">
    <property type="entry name" value="PYP-like sensor domain (PAS domain)"/>
    <property type="match status" value="5"/>
</dbReference>
<keyword evidence="8" id="KW-0418">Kinase</keyword>
<dbReference type="InterPro" id="IPR011006">
    <property type="entry name" value="CheY-like_superfamily"/>
</dbReference>
<dbReference type="CDD" id="cd00130">
    <property type="entry name" value="PAS"/>
    <property type="match status" value="4"/>
</dbReference>
<dbReference type="PROSITE" id="PS50109">
    <property type="entry name" value="HIS_KIN"/>
    <property type="match status" value="1"/>
</dbReference>
<accession>A0A5M6ITI1</accession>
<feature type="domain" description="PAC" evidence="17">
    <location>
        <begin position="557"/>
        <end position="610"/>
    </location>
</feature>
<dbReference type="InterPro" id="IPR003660">
    <property type="entry name" value="HAMP_dom"/>
</dbReference>
<feature type="coiled-coil region" evidence="12">
    <location>
        <begin position="724"/>
        <end position="767"/>
    </location>
</feature>
<feature type="domain" description="Response regulatory" evidence="15">
    <location>
        <begin position="1286"/>
        <end position="1402"/>
    </location>
</feature>